<dbReference type="AlphaFoldDB" id="A0A1I4PRH7"/>
<dbReference type="GO" id="GO:0009401">
    <property type="term" value="P:phosphoenolpyruvate-dependent sugar phosphotransferase system"/>
    <property type="evidence" value="ECO:0007669"/>
    <property type="project" value="InterPro"/>
</dbReference>
<gene>
    <name evidence="3" type="ORF">SAMN04490355_10715</name>
</gene>
<dbReference type="Proteomes" id="UP000199520">
    <property type="component" value="Unassembled WGS sequence"/>
</dbReference>
<dbReference type="OrthoDB" id="6505030at2"/>
<proteinExistence type="predicted"/>
<dbReference type="InterPro" id="IPR036095">
    <property type="entry name" value="PTS_EIIB-like_sf"/>
</dbReference>
<dbReference type="GO" id="GO:0008982">
    <property type="term" value="F:protein-N(PI)-phosphohistidine-sugar phosphotransferase activity"/>
    <property type="evidence" value="ECO:0007669"/>
    <property type="project" value="InterPro"/>
</dbReference>
<dbReference type="Pfam" id="PF02302">
    <property type="entry name" value="PTS_IIB"/>
    <property type="match status" value="1"/>
</dbReference>
<dbReference type="InterPro" id="IPR003501">
    <property type="entry name" value="PTS_EIIB_2/3"/>
</dbReference>
<dbReference type="EMBL" id="FOTS01000071">
    <property type="protein sequence ID" value="SFM30377.1"/>
    <property type="molecule type" value="Genomic_DNA"/>
</dbReference>
<name>A0A1I4PRH7_9FIRM</name>
<dbReference type="SUPFAM" id="SSF52794">
    <property type="entry name" value="PTS system IIB component-like"/>
    <property type="match status" value="1"/>
</dbReference>
<evidence type="ECO:0000313" key="4">
    <source>
        <dbReference type="Proteomes" id="UP000199520"/>
    </source>
</evidence>
<dbReference type="CDD" id="cd05566">
    <property type="entry name" value="PTS_IIB_galactitol"/>
    <property type="match status" value="1"/>
</dbReference>
<organism evidence="3 4">
    <name type="scientific">Pelosinus propionicus DSM 13327</name>
    <dbReference type="NCBI Taxonomy" id="1123291"/>
    <lineage>
        <taxon>Bacteria</taxon>
        <taxon>Bacillati</taxon>
        <taxon>Bacillota</taxon>
        <taxon>Negativicutes</taxon>
        <taxon>Selenomonadales</taxon>
        <taxon>Sporomusaceae</taxon>
        <taxon>Pelosinus</taxon>
    </lineage>
</organism>
<dbReference type="RefSeq" id="WP_007960220.1">
    <property type="nucleotide sequence ID" value="NZ_FOTS01000071.1"/>
</dbReference>
<keyword evidence="4" id="KW-1185">Reference proteome</keyword>
<reference evidence="4" key="1">
    <citation type="submission" date="2016-10" db="EMBL/GenBank/DDBJ databases">
        <authorList>
            <person name="Varghese N."/>
            <person name="Submissions S."/>
        </authorList>
    </citation>
    <scope>NUCLEOTIDE SEQUENCE [LARGE SCALE GENOMIC DNA]</scope>
    <source>
        <strain evidence="4">DSM 13327</strain>
    </source>
</reference>
<keyword evidence="1" id="KW-0808">Transferase</keyword>
<protein>
    <submittedName>
        <fullName evidence="3">PTS system IIB component, Gat family</fullName>
    </submittedName>
</protein>
<dbReference type="Gene3D" id="3.40.50.2300">
    <property type="match status" value="1"/>
</dbReference>
<evidence type="ECO:0000313" key="3">
    <source>
        <dbReference type="EMBL" id="SFM30377.1"/>
    </source>
</evidence>
<feature type="domain" description="Phosphotransferase system EIIB component type 2/3" evidence="2">
    <location>
        <begin position="4"/>
        <end position="89"/>
    </location>
</feature>
<accession>A0A1I4PRH7</accession>
<dbReference type="STRING" id="1123291.SAMN04490355_10715"/>
<evidence type="ECO:0000259" key="2">
    <source>
        <dbReference type="Pfam" id="PF02302"/>
    </source>
</evidence>
<evidence type="ECO:0000256" key="1">
    <source>
        <dbReference type="ARBA" id="ARBA00022679"/>
    </source>
</evidence>
<sequence length="95" mass="10205">MAKRVLVLCGNGVATSTVACKKIQDYMANANVRCEVIQAKIGELASYADKVDVIVLMAMGATLPDTVNTPLIKGLPFLTGMGLKETLEEIKKHLQ</sequence>
<dbReference type="PROSITE" id="PS51257">
    <property type="entry name" value="PROKAR_LIPOPROTEIN"/>
    <property type="match status" value="1"/>
</dbReference>